<evidence type="ECO:0000256" key="5">
    <source>
        <dbReference type="ARBA" id="ARBA00022898"/>
    </source>
</evidence>
<proteinExistence type="inferred from homology"/>
<dbReference type="GO" id="GO:0048786">
    <property type="term" value="C:presynaptic active zone"/>
    <property type="evidence" value="ECO:0007669"/>
    <property type="project" value="TreeGrafter"/>
</dbReference>
<dbReference type="AlphaFoldDB" id="A0A8C2X560"/>
<sequence length="466" mass="52484">MCPDLLPAPGGEELTRGFLQEVVDILLGYISKSSQRSSKVLDFHHPHQLKEGLECFSLDLPDQPETLEQILVDCRDTLKYGVRTGHPRFLNQLSSGLDVVGVAGEWLTSTANTNMFTYEVSPVFVLMEECLLKKMQSILGWSDDVGDGIFCPGGTISNLYSILVARYHFYPEVKTRGMGVLPQLALFTSEQSHYSVKKSAAVLGMGSENVFMVKCDERWVSSKYTKGFLVINGMHNNGNVCSPVASLYVSVFASLGVELFNFKYLFSRACSVTWNPHKMMGVPLQCSAILVKKRGLLQECNDFGAEYLFQTDKNYDVSYDTGDKSIQCGRHVDVFKLWLMWKAKGSEGFGSQVNKCLENAEYLYDQLQRRTDFELVLKNKPEHSNVCFWYIPPSLRGQPPGPDRDARLHQVAPRIKGRMMEKGSVMIGYQPLGDKVNFFRCVFSNPATQQEDIDFLLDEITRLGDI</sequence>
<dbReference type="PANTHER" id="PTHR45677">
    <property type="entry name" value="GLUTAMATE DECARBOXYLASE-RELATED"/>
    <property type="match status" value="1"/>
</dbReference>
<name>A0A8C2X560_CYCLU</name>
<dbReference type="InterPro" id="IPR015421">
    <property type="entry name" value="PyrdxlP-dep_Trfase_major"/>
</dbReference>
<dbReference type="GeneTree" id="ENSGT00940000166844"/>
<dbReference type="Ensembl" id="ENSCLMT00005014044.1">
    <property type="protein sequence ID" value="ENSCLMP00005013116.1"/>
    <property type="gene ID" value="ENSCLMG00005001849.1"/>
</dbReference>
<dbReference type="GO" id="GO:0009449">
    <property type="term" value="P:gamma-aminobutyric acid biosynthetic process"/>
    <property type="evidence" value="ECO:0007669"/>
    <property type="project" value="TreeGrafter"/>
</dbReference>
<dbReference type="InterPro" id="IPR021115">
    <property type="entry name" value="Pyridoxal-P_BS"/>
</dbReference>
<dbReference type="InterPro" id="IPR002129">
    <property type="entry name" value="PyrdxlP-dep_de-COase"/>
</dbReference>
<evidence type="ECO:0000256" key="2">
    <source>
        <dbReference type="ARBA" id="ARBA00009533"/>
    </source>
</evidence>
<evidence type="ECO:0000256" key="8">
    <source>
        <dbReference type="RuleBase" id="RU000382"/>
    </source>
</evidence>
<evidence type="ECO:0000256" key="1">
    <source>
        <dbReference type="ARBA" id="ARBA00001933"/>
    </source>
</evidence>
<dbReference type="Pfam" id="PF00282">
    <property type="entry name" value="Pyridoxal_deC"/>
    <property type="match status" value="2"/>
</dbReference>
<evidence type="ECO:0000256" key="6">
    <source>
        <dbReference type="ARBA" id="ARBA00023239"/>
    </source>
</evidence>
<organism evidence="9 10">
    <name type="scientific">Cyclopterus lumpus</name>
    <name type="common">Lumpsucker</name>
    <dbReference type="NCBI Taxonomy" id="8103"/>
    <lineage>
        <taxon>Eukaryota</taxon>
        <taxon>Metazoa</taxon>
        <taxon>Chordata</taxon>
        <taxon>Craniata</taxon>
        <taxon>Vertebrata</taxon>
        <taxon>Euteleostomi</taxon>
        <taxon>Actinopterygii</taxon>
        <taxon>Neopterygii</taxon>
        <taxon>Teleostei</taxon>
        <taxon>Neoteleostei</taxon>
        <taxon>Acanthomorphata</taxon>
        <taxon>Eupercaria</taxon>
        <taxon>Perciformes</taxon>
        <taxon>Cottioidei</taxon>
        <taxon>Cottales</taxon>
        <taxon>Cyclopteridae</taxon>
        <taxon>Cyclopterus</taxon>
    </lineage>
</organism>
<comment type="cofactor">
    <cofactor evidence="1 7 8">
        <name>pyridoxal 5'-phosphate</name>
        <dbReference type="ChEBI" id="CHEBI:597326"/>
    </cofactor>
</comment>
<dbReference type="GO" id="GO:0004351">
    <property type="term" value="F:glutamate decarboxylase activity"/>
    <property type="evidence" value="ECO:0007669"/>
    <property type="project" value="TreeGrafter"/>
</dbReference>
<evidence type="ECO:0000256" key="4">
    <source>
        <dbReference type="ARBA" id="ARBA00022793"/>
    </source>
</evidence>
<keyword evidence="5 7" id="KW-0663">Pyridoxal phosphate</keyword>
<comment type="similarity">
    <text evidence="2 8">Belongs to the group II decarboxylase family.</text>
</comment>
<keyword evidence="4" id="KW-0210">Decarboxylase</keyword>
<dbReference type="SUPFAM" id="SSF53383">
    <property type="entry name" value="PLP-dependent transferases"/>
    <property type="match status" value="1"/>
</dbReference>
<dbReference type="Proteomes" id="UP000694565">
    <property type="component" value="Unplaced"/>
</dbReference>
<evidence type="ECO:0000256" key="7">
    <source>
        <dbReference type="PIRSR" id="PIRSR602129-50"/>
    </source>
</evidence>
<dbReference type="PANTHER" id="PTHR45677:SF14">
    <property type="entry name" value="GLUTAMATE DECARBOXYLASE 1-LIKE"/>
    <property type="match status" value="1"/>
</dbReference>
<accession>A0A8C2X560</accession>
<dbReference type="Gene3D" id="3.40.640.10">
    <property type="entry name" value="Type I PLP-dependent aspartate aminotransferase-like (Major domain)"/>
    <property type="match status" value="1"/>
</dbReference>
<evidence type="ECO:0000313" key="10">
    <source>
        <dbReference type="Proteomes" id="UP000694565"/>
    </source>
</evidence>
<dbReference type="GO" id="GO:0005737">
    <property type="term" value="C:cytoplasm"/>
    <property type="evidence" value="ECO:0007669"/>
    <property type="project" value="TreeGrafter"/>
</dbReference>
<dbReference type="InterPro" id="IPR015424">
    <property type="entry name" value="PyrdxlP-dep_Trfase"/>
</dbReference>
<reference evidence="9" key="1">
    <citation type="submission" date="2025-08" db="UniProtKB">
        <authorList>
            <consortium name="Ensembl"/>
        </authorList>
    </citation>
    <scope>IDENTIFICATION</scope>
</reference>
<keyword evidence="6 8" id="KW-0456">Lyase</keyword>
<dbReference type="PROSITE" id="PS00392">
    <property type="entry name" value="DDC_GAD_HDC_YDC"/>
    <property type="match status" value="1"/>
</dbReference>
<evidence type="ECO:0000313" key="9">
    <source>
        <dbReference type="Ensembl" id="ENSCLMP00005013116.1"/>
    </source>
</evidence>
<dbReference type="Gene3D" id="3.90.1150.170">
    <property type="match status" value="2"/>
</dbReference>
<keyword evidence="10" id="KW-1185">Reference proteome</keyword>
<evidence type="ECO:0000256" key="3">
    <source>
        <dbReference type="ARBA" id="ARBA00011738"/>
    </source>
</evidence>
<feature type="modified residue" description="N6-(pyridoxal phosphate)lysine" evidence="7">
    <location>
        <position position="278"/>
    </location>
</feature>
<reference evidence="9" key="2">
    <citation type="submission" date="2025-09" db="UniProtKB">
        <authorList>
            <consortium name="Ensembl"/>
        </authorList>
    </citation>
    <scope>IDENTIFICATION</scope>
</reference>
<protein>
    <submittedName>
        <fullName evidence="9">Glutamate decarboxylase 3</fullName>
    </submittedName>
</protein>
<dbReference type="GO" id="GO:0030170">
    <property type="term" value="F:pyridoxal phosphate binding"/>
    <property type="evidence" value="ECO:0007669"/>
    <property type="project" value="InterPro"/>
</dbReference>
<comment type="subunit">
    <text evidence="3">Homodimer.</text>
</comment>